<keyword evidence="2 4" id="KW-0808">Transferase</keyword>
<name>F5XM11_MICPN</name>
<dbReference type="InterPro" id="IPR013785">
    <property type="entry name" value="Aldolase_TIM"/>
</dbReference>
<keyword evidence="6" id="KW-1185">Reference proteome</keyword>
<dbReference type="Pfam" id="PF01474">
    <property type="entry name" value="DAHP_synth_2"/>
    <property type="match status" value="2"/>
</dbReference>
<dbReference type="KEGG" id="mph:MLP_08760"/>
<dbReference type="InterPro" id="IPR002480">
    <property type="entry name" value="DAHP_synth_2"/>
</dbReference>
<evidence type="ECO:0000256" key="1">
    <source>
        <dbReference type="ARBA" id="ARBA00008911"/>
    </source>
</evidence>
<evidence type="ECO:0000256" key="2">
    <source>
        <dbReference type="ARBA" id="ARBA00022679"/>
    </source>
</evidence>
<comment type="catalytic activity">
    <reaction evidence="4">
        <text>D-erythrose 4-phosphate + phosphoenolpyruvate + H2O = 7-phospho-2-dehydro-3-deoxy-D-arabino-heptonate + phosphate</text>
        <dbReference type="Rhea" id="RHEA:14717"/>
        <dbReference type="ChEBI" id="CHEBI:15377"/>
        <dbReference type="ChEBI" id="CHEBI:16897"/>
        <dbReference type="ChEBI" id="CHEBI:43474"/>
        <dbReference type="ChEBI" id="CHEBI:58394"/>
        <dbReference type="ChEBI" id="CHEBI:58702"/>
        <dbReference type="EC" id="2.5.1.54"/>
    </reaction>
</comment>
<organism evidence="5 6">
    <name type="scientific">Microlunatus phosphovorus (strain ATCC 700054 / DSM 10555 / JCM 9379 / NBRC 101784 / NCIMB 13414 / VKM Ac-1990 / NM-1)</name>
    <dbReference type="NCBI Taxonomy" id="1032480"/>
    <lineage>
        <taxon>Bacteria</taxon>
        <taxon>Bacillati</taxon>
        <taxon>Actinomycetota</taxon>
        <taxon>Actinomycetes</taxon>
        <taxon>Propionibacteriales</taxon>
        <taxon>Propionibacteriaceae</taxon>
        <taxon>Microlunatus</taxon>
    </lineage>
</organism>
<dbReference type="eggNOG" id="COG3200">
    <property type="taxonomic scope" value="Bacteria"/>
</dbReference>
<dbReference type="GO" id="GO:0003849">
    <property type="term" value="F:3-deoxy-7-phosphoheptulonate synthase activity"/>
    <property type="evidence" value="ECO:0007669"/>
    <property type="project" value="UniProtKB-EC"/>
</dbReference>
<dbReference type="HOGENOM" id="CLU_026885_1_0_11"/>
<evidence type="ECO:0000313" key="6">
    <source>
        <dbReference type="Proteomes" id="UP000007947"/>
    </source>
</evidence>
<evidence type="ECO:0000313" key="5">
    <source>
        <dbReference type="EMBL" id="BAK33890.1"/>
    </source>
</evidence>
<dbReference type="EC" id="2.5.1.54" evidence="4"/>
<dbReference type="PANTHER" id="PTHR21337">
    <property type="entry name" value="PHOSPHO-2-DEHYDRO-3-DEOXYHEPTONATE ALDOLASE 1, 2"/>
    <property type="match status" value="1"/>
</dbReference>
<dbReference type="GO" id="GO:0008652">
    <property type="term" value="P:amino acid biosynthetic process"/>
    <property type="evidence" value="ECO:0007669"/>
    <property type="project" value="UniProtKB-KW"/>
</dbReference>
<reference evidence="5 6" key="1">
    <citation type="submission" date="2011-05" db="EMBL/GenBank/DDBJ databases">
        <title>Whole genome sequence of Microlunatus phosphovorus NM-1.</title>
        <authorList>
            <person name="Hosoyama A."/>
            <person name="Sasaki K."/>
            <person name="Harada T."/>
            <person name="Igarashi R."/>
            <person name="Kawakoshi A."/>
            <person name="Sasagawa M."/>
            <person name="Fukada J."/>
            <person name="Nakamura S."/>
            <person name="Katano Y."/>
            <person name="Hanada S."/>
            <person name="Kamagata Y."/>
            <person name="Nakamura N."/>
            <person name="Yamazaki S."/>
            <person name="Fujita N."/>
        </authorList>
    </citation>
    <scope>NUCLEOTIDE SEQUENCE [LARGE SCALE GENOMIC DNA]</scope>
    <source>
        <strain evidence="6">ATCC 700054 / DSM 10555 / JCM 9379 / NBRC 101784 / NCIMB 13414 / VKM Ac-1990 / NM-1</strain>
    </source>
</reference>
<dbReference type="UniPathway" id="UPA00053">
    <property type="reaction ID" value="UER00084"/>
</dbReference>
<comment type="pathway">
    <text evidence="4">Metabolic intermediate biosynthesis; chorismate biosynthesis; chorismate from D-erythrose 4-phosphate and phosphoenolpyruvate: step 1/7.</text>
</comment>
<dbReference type="STRING" id="1032480.MLP_08760"/>
<dbReference type="GO" id="GO:0009423">
    <property type="term" value="P:chorismate biosynthetic process"/>
    <property type="evidence" value="ECO:0007669"/>
    <property type="project" value="UniProtKB-UniPathway"/>
</dbReference>
<feature type="binding site" evidence="3">
    <location>
        <position position="244"/>
    </location>
    <ligand>
        <name>phosphoenolpyruvate</name>
        <dbReference type="ChEBI" id="CHEBI:58702"/>
    </ligand>
</feature>
<keyword evidence="3" id="KW-0464">Manganese</keyword>
<feature type="binding site" evidence="3">
    <location>
        <position position="275"/>
    </location>
    <ligand>
        <name>phosphoenolpyruvate</name>
        <dbReference type="ChEBI" id="CHEBI:58702"/>
    </ligand>
</feature>
<dbReference type="EMBL" id="AP012204">
    <property type="protein sequence ID" value="BAK33890.1"/>
    <property type="molecule type" value="Genomic_DNA"/>
</dbReference>
<evidence type="ECO:0000256" key="4">
    <source>
        <dbReference type="RuleBase" id="RU363071"/>
    </source>
</evidence>
<evidence type="ECO:0000256" key="3">
    <source>
        <dbReference type="PIRSR" id="PIRSR602480-1"/>
    </source>
</evidence>
<feature type="binding site" evidence="3">
    <location>
        <position position="76"/>
    </location>
    <ligand>
        <name>Mn(2+)</name>
        <dbReference type="ChEBI" id="CHEBI:29035"/>
    </ligand>
</feature>
<feature type="binding site" evidence="3">
    <location>
        <position position="378"/>
    </location>
    <ligand>
        <name>Mn(2+)</name>
        <dbReference type="ChEBI" id="CHEBI:29035"/>
    </ligand>
</feature>
<comment type="similarity">
    <text evidence="1 4">Belongs to the class-II DAHP synthase family.</text>
</comment>
<comment type="cofactor">
    <cofactor evidence="3">
        <name>Mn(2+)</name>
        <dbReference type="ChEBI" id="CHEBI:29035"/>
    </cofactor>
    <cofactor evidence="3">
        <name>Co(2+)</name>
        <dbReference type="ChEBI" id="CHEBI:48828"/>
    </cofactor>
    <cofactor evidence="3">
        <name>Cd(2+)</name>
        <dbReference type="ChEBI" id="CHEBI:48775"/>
    </cofactor>
    <text evidence="3">Binds 1 divalent cation per subunit. The enzyme is active with manganese, cobalt or cadmium ions.</text>
</comment>
<dbReference type="Gene3D" id="3.20.20.70">
    <property type="entry name" value="Aldolase class I"/>
    <property type="match status" value="1"/>
</dbReference>
<dbReference type="RefSeq" id="WP_013861775.1">
    <property type="nucleotide sequence ID" value="NC_015635.1"/>
</dbReference>
<dbReference type="OrthoDB" id="9766852at2"/>
<accession>F5XM11</accession>
<feature type="binding site" evidence="3">
    <location>
        <begin position="221"/>
        <end position="222"/>
    </location>
    <ligand>
        <name>phosphoenolpyruvate</name>
        <dbReference type="ChEBI" id="CHEBI:58702"/>
    </ligand>
</feature>
<dbReference type="GO" id="GO:0009073">
    <property type="term" value="P:aromatic amino acid family biosynthetic process"/>
    <property type="evidence" value="ECO:0007669"/>
    <property type="project" value="UniProtKB-KW"/>
</dbReference>
<gene>
    <name evidence="5" type="ordered locus">MLP_08760</name>
</gene>
<sequence>MNAPQATPILLELGDPPPASEAAVSPLWPSGPELTAAVTELRGRLALVEYADCWALRRRLAAAALGHALVMQGGDCAELFAEVSDRTTDRKRAQLAGLGRRLSEATELPSVLIGRMAGQFAKPRSCGYEPGPDGGEIPVYRGDAVNTVLATHAGRAADPRRMLTAYDCSAAVLRRLSQWAGEPVWASHEALLIEYEGSLVRRDVGTGSPYASSGHLLWAGERTRSASGPQISLLAGVDNPVAVKLGPSTTPAEVIELIEVLDPQRQPGRLTFISRMGAGRVLDRLPALVATAAAVGAHPVWLCDPMHGNTVKLADGRKIRAVSDIVAEVHGFVEAVRASGQRPAGLHLECTPDDVTECVPRREDIGVAALPRYVSGCDPRLTQEQAEQVLDAFVDALTVTTRLETVS</sequence>
<dbReference type="AlphaFoldDB" id="F5XM11"/>
<dbReference type="Proteomes" id="UP000007947">
    <property type="component" value="Chromosome"/>
</dbReference>
<keyword evidence="4" id="KW-0057">Aromatic amino acid biosynthesis</keyword>
<feature type="binding site" evidence="3">
    <location>
        <position position="349"/>
    </location>
    <ligand>
        <name>Mn(2+)</name>
        <dbReference type="ChEBI" id="CHEBI:29035"/>
    </ligand>
</feature>
<protein>
    <recommendedName>
        <fullName evidence="4">Phospho-2-dehydro-3-deoxyheptonate aldolase</fullName>
        <ecNumber evidence="4">2.5.1.54</ecNumber>
    </recommendedName>
</protein>
<feature type="binding site" evidence="3">
    <location>
        <position position="307"/>
    </location>
    <ligand>
        <name>Mn(2+)</name>
        <dbReference type="ChEBI" id="CHEBI:29035"/>
    </ligand>
</feature>
<keyword evidence="3" id="KW-0170">Cobalt</keyword>
<dbReference type="PANTHER" id="PTHR21337:SF0">
    <property type="entry name" value="PHOSPHO-2-DEHYDRO-3-DEOXYHEPTONATE ALDOLASE"/>
    <property type="match status" value="1"/>
</dbReference>
<keyword evidence="4" id="KW-0028">Amino-acid biosynthesis</keyword>
<proteinExistence type="inferred from homology"/>
<dbReference type="SUPFAM" id="SSF51569">
    <property type="entry name" value="Aldolase"/>
    <property type="match status" value="1"/>
</dbReference>
<feature type="binding site" evidence="3">
    <location>
        <position position="115"/>
    </location>
    <ligand>
        <name>phosphoenolpyruvate</name>
        <dbReference type="ChEBI" id="CHEBI:58702"/>
    </ligand>
</feature>
<keyword evidence="3" id="KW-0104">Cadmium</keyword>